<evidence type="ECO:0008006" key="3">
    <source>
        <dbReference type="Google" id="ProtNLM"/>
    </source>
</evidence>
<dbReference type="InterPro" id="IPR027417">
    <property type="entry name" value="P-loop_NTPase"/>
</dbReference>
<evidence type="ECO:0000313" key="1">
    <source>
        <dbReference type="EMBL" id="KAK4523838.1"/>
    </source>
</evidence>
<evidence type="ECO:0000313" key="2">
    <source>
        <dbReference type="Proteomes" id="UP001300502"/>
    </source>
</evidence>
<name>A0AAV9I900_9RHOD</name>
<reference evidence="1 2" key="1">
    <citation type="submission" date="2022-07" db="EMBL/GenBank/DDBJ databases">
        <title>Genome-wide signatures of adaptation to extreme environments.</title>
        <authorList>
            <person name="Cho C.H."/>
            <person name="Yoon H.S."/>
        </authorList>
    </citation>
    <scope>NUCLEOTIDE SEQUENCE [LARGE SCALE GENOMIC DNA]</scope>
    <source>
        <strain evidence="1 2">108.79 E11</strain>
    </source>
</reference>
<dbReference type="Gene3D" id="3.40.50.300">
    <property type="entry name" value="P-loop containing nucleotide triphosphate hydrolases"/>
    <property type="match status" value="1"/>
</dbReference>
<dbReference type="PANTHER" id="PTHR33477:SF3">
    <property type="entry name" value="P-LOOP NTPASE DOMAIN-CONTAINING PROTEIN LPA1 HOMOLOG 1"/>
    <property type="match status" value="1"/>
</dbReference>
<dbReference type="Proteomes" id="UP001300502">
    <property type="component" value="Unassembled WGS sequence"/>
</dbReference>
<gene>
    <name evidence="1" type="ORF">GAYE_SCF00G1734</name>
</gene>
<dbReference type="AlphaFoldDB" id="A0AAV9I900"/>
<organism evidence="1 2">
    <name type="scientific">Galdieria yellowstonensis</name>
    <dbReference type="NCBI Taxonomy" id="3028027"/>
    <lineage>
        <taxon>Eukaryota</taxon>
        <taxon>Rhodophyta</taxon>
        <taxon>Bangiophyceae</taxon>
        <taxon>Galdieriales</taxon>
        <taxon>Galdieriaceae</taxon>
        <taxon>Galdieria</taxon>
    </lineage>
</organism>
<dbReference type="PANTHER" id="PTHR33477">
    <property type="entry name" value="P-LOOP NTPASE DOMAIN-CONTAINING PROTEIN LPA1 HOMOLOG 1"/>
    <property type="match status" value="1"/>
</dbReference>
<keyword evidence="2" id="KW-1185">Reference proteome</keyword>
<comment type="caution">
    <text evidence="1">The sequence shown here is derived from an EMBL/GenBank/DDBJ whole genome shotgun (WGS) entry which is preliminary data.</text>
</comment>
<dbReference type="EMBL" id="JANCYU010000020">
    <property type="protein sequence ID" value="KAK4523838.1"/>
    <property type="molecule type" value="Genomic_DNA"/>
</dbReference>
<protein>
    <recommendedName>
        <fullName evidence="3">2-phosphoglycerate kinase</fullName>
    </recommendedName>
</protein>
<accession>A0AAV9I900</accession>
<sequence length="494" mass="56706">MEKCCIVVISVNVWFCKQEQHDCILKQGTRYTTLDNFIRLENSFCFAPHTKVYWENDLSKLSRRYGAQPCVSEQQDILFKEDIERVLCLTGYKPAFAQQVANRFFSSVSDVLQRSTVPLESPQTAQMWSCQLALYLSKCVELEGGVVTDETWEDIMAALHFVGHHVPIIILVGGTSGCGKSTLAYMLANKLGINKVVSTDMIRACLRTHSTPNDTFYGVLHSSSYEGNSHLPPQFMSASETTTPRKRLIKSYKLQAELMEPFIHHLIANSLWQKESLVVEGVHLSVKMMKQLVEEFHVVIPFITYISNESKHMNRFAVRVKYMALNSHGNKYVKNFQNIRQIQEYLCNKADKEGFPKIDNTNTDRSLAAAHSLVFSCIREFWRTTQQDARASHTALPEIVTKERIMWKSSKMALLDIYMHRLEKLSVERNNSNNHNDDVKDDEMATRCRQQQNENLVLLKGKLALKGENCETKQIVEYLRQLCSESEKDEHKGD</sequence>
<dbReference type="SUPFAM" id="SSF52540">
    <property type="entry name" value="P-loop containing nucleoside triphosphate hydrolases"/>
    <property type="match status" value="1"/>
</dbReference>
<proteinExistence type="predicted"/>